<dbReference type="KEGG" id="ker:91105700"/>
<accession>A0AAX4KQK4</accession>
<dbReference type="AlphaFoldDB" id="A0AAX4KQK4"/>
<dbReference type="EMBL" id="CP144090">
    <property type="protein sequence ID" value="WWD08786.1"/>
    <property type="molecule type" value="Genomic_DNA"/>
</dbReference>
<name>A0AAX4KQK4_9TREE</name>
<evidence type="ECO:0000313" key="1">
    <source>
        <dbReference type="EMBL" id="WWD08786.1"/>
    </source>
</evidence>
<dbReference type="Proteomes" id="UP001358614">
    <property type="component" value="Chromosome 2"/>
</dbReference>
<evidence type="ECO:0008006" key="3">
    <source>
        <dbReference type="Google" id="ProtNLM"/>
    </source>
</evidence>
<gene>
    <name evidence="1" type="ORF">V865_006899</name>
</gene>
<organism evidence="1 2">
    <name type="scientific">Kwoniella europaea PYCC6329</name>
    <dbReference type="NCBI Taxonomy" id="1423913"/>
    <lineage>
        <taxon>Eukaryota</taxon>
        <taxon>Fungi</taxon>
        <taxon>Dikarya</taxon>
        <taxon>Basidiomycota</taxon>
        <taxon>Agaricomycotina</taxon>
        <taxon>Tremellomycetes</taxon>
        <taxon>Tremellales</taxon>
        <taxon>Cryptococcaceae</taxon>
        <taxon>Kwoniella</taxon>
    </lineage>
</organism>
<sequence length="105" mass="11694">MSPQHSPRPSALKGTSRGTLPLELIYEILLILEDHGEQQTLANLQTASLQNQCISWSHPFCMGRSLSLGRPSSNYLTPLCTISINLKLDFSSKLWKKAVTLLDLE</sequence>
<evidence type="ECO:0000313" key="2">
    <source>
        <dbReference type="Proteomes" id="UP001358614"/>
    </source>
</evidence>
<dbReference type="GeneID" id="91105700"/>
<keyword evidence="2" id="KW-1185">Reference proteome</keyword>
<proteinExistence type="predicted"/>
<protein>
    <recommendedName>
        <fullName evidence="3">F-box domain-containing protein</fullName>
    </recommendedName>
</protein>
<dbReference type="RefSeq" id="XP_066086753.1">
    <property type="nucleotide sequence ID" value="XM_066230656.1"/>
</dbReference>
<reference evidence="1 2" key="1">
    <citation type="submission" date="2024-01" db="EMBL/GenBank/DDBJ databases">
        <title>Comparative genomics of Cryptococcus and Kwoniella reveals pathogenesis evolution and contrasting modes of karyotype evolution via chromosome fusion or intercentromeric recombination.</title>
        <authorList>
            <person name="Coelho M.A."/>
            <person name="David-Palma M."/>
            <person name="Shea T."/>
            <person name="Bowers K."/>
            <person name="McGinley-Smith S."/>
            <person name="Mohammad A.W."/>
            <person name="Gnirke A."/>
            <person name="Yurkov A.M."/>
            <person name="Nowrousian M."/>
            <person name="Sun S."/>
            <person name="Cuomo C.A."/>
            <person name="Heitman J."/>
        </authorList>
    </citation>
    <scope>NUCLEOTIDE SEQUENCE [LARGE SCALE GENOMIC DNA]</scope>
    <source>
        <strain evidence="1 2">PYCC6329</strain>
    </source>
</reference>